<evidence type="ECO:0000313" key="5">
    <source>
        <dbReference type="Proteomes" id="UP001144280"/>
    </source>
</evidence>
<gene>
    <name evidence="4" type="ORF">Pa4123_51650</name>
</gene>
<evidence type="ECO:0000256" key="3">
    <source>
        <dbReference type="SAM" id="Phobius"/>
    </source>
</evidence>
<protein>
    <recommendedName>
        <fullName evidence="6">CDP-alcohol phosphatidyltransferase</fullName>
    </recommendedName>
</protein>
<reference evidence="4" key="1">
    <citation type="submission" date="2022-12" db="EMBL/GenBank/DDBJ databases">
        <title>New Phytohabitans aurantiacus sp. RD004123 nov., an actinomycete isolated from soil.</title>
        <authorList>
            <person name="Triningsih D.W."/>
            <person name="Harunari E."/>
            <person name="Igarashi Y."/>
        </authorList>
    </citation>
    <scope>NUCLEOTIDE SEQUENCE</scope>
    <source>
        <strain evidence="4">RD004123</strain>
    </source>
</reference>
<comment type="caution">
    <text evidence="4">The sequence shown here is derived from an EMBL/GenBank/DDBJ whole genome shotgun (WGS) entry which is preliminary data.</text>
</comment>
<dbReference type="InterPro" id="IPR043130">
    <property type="entry name" value="CDP-OH_PTrfase_TM_dom"/>
</dbReference>
<dbReference type="InterPro" id="IPR000462">
    <property type="entry name" value="CDP-OH_P_trans"/>
</dbReference>
<dbReference type="RefSeq" id="WP_281899845.1">
    <property type="nucleotide sequence ID" value="NZ_BSDI01000029.1"/>
</dbReference>
<name>A0ABQ5R0E5_9ACTN</name>
<evidence type="ECO:0008006" key="6">
    <source>
        <dbReference type="Google" id="ProtNLM"/>
    </source>
</evidence>
<accession>A0ABQ5R0E5</accession>
<evidence type="ECO:0000256" key="1">
    <source>
        <dbReference type="ARBA" id="ARBA00022679"/>
    </source>
</evidence>
<feature type="transmembrane region" description="Helical" evidence="3">
    <location>
        <begin position="145"/>
        <end position="167"/>
    </location>
</feature>
<dbReference type="Proteomes" id="UP001144280">
    <property type="component" value="Unassembled WGS sequence"/>
</dbReference>
<proteinExistence type="inferred from homology"/>
<keyword evidence="3" id="KW-0812">Transmembrane</keyword>
<sequence length="243" mass="25048">MIDAVSAIRTPTAADYRRLARPAGLVTNLVSYPVASRLCVVAARFRIRPTAFTLANLVLGAGTSAAVIAAAPVLSGGGSAAVVAGVLAWLGWQIAYICDCVDGQLARGTKVISPAGGRLDVLCDITVQVGVVAAVAAVVQASTAVPGWVVAVFAATWMVNMVTSVMDKQGAGSSLVASRSVPVRLIKVVRDYGFMVTLIAVVLIVRPAAMVWVLGFFAVVNGAFLLISVAKEGVTAWREGPAR</sequence>
<dbReference type="PROSITE" id="PS00379">
    <property type="entry name" value="CDP_ALCOHOL_P_TRANSF"/>
    <property type="match status" value="1"/>
</dbReference>
<organism evidence="4 5">
    <name type="scientific">Phytohabitans aurantiacus</name>
    <dbReference type="NCBI Taxonomy" id="3016789"/>
    <lineage>
        <taxon>Bacteria</taxon>
        <taxon>Bacillati</taxon>
        <taxon>Actinomycetota</taxon>
        <taxon>Actinomycetes</taxon>
        <taxon>Micromonosporales</taxon>
        <taxon>Micromonosporaceae</taxon>
    </lineage>
</organism>
<comment type="similarity">
    <text evidence="2">Belongs to the CDP-alcohol phosphatidyltransferase class-I family.</text>
</comment>
<dbReference type="Gene3D" id="1.20.120.1760">
    <property type="match status" value="1"/>
</dbReference>
<feature type="transmembrane region" description="Helical" evidence="3">
    <location>
        <begin position="211"/>
        <end position="230"/>
    </location>
</feature>
<evidence type="ECO:0000256" key="2">
    <source>
        <dbReference type="RuleBase" id="RU003750"/>
    </source>
</evidence>
<dbReference type="EMBL" id="BSDI01000029">
    <property type="protein sequence ID" value="GLH99889.1"/>
    <property type="molecule type" value="Genomic_DNA"/>
</dbReference>
<keyword evidence="3" id="KW-1133">Transmembrane helix</keyword>
<feature type="transmembrane region" description="Helical" evidence="3">
    <location>
        <begin position="80"/>
        <end position="98"/>
    </location>
</feature>
<keyword evidence="3" id="KW-0472">Membrane</keyword>
<keyword evidence="1 2" id="KW-0808">Transferase</keyword>
<evidence type="ECO:0000313" key="4">
    <source>
        <dbReference type="EMBL" id="GLH99889.1"/>
    </source>
</evidence>
<dbReference type="InterPro" id="IPR048254">
    <property type="entry name" value="CDP_ALCOHOL_P_TRANSF_CS"/>
</dbReference>
<dbReference type="Pfam" id="PF01066">
    <property type="entry name" value="CDP-OH_P_transf"/>
    <property type="match status" value="1"/>
</dbReference>
<feature type="transmembrane region" description="Helical" evidence="3">
    <location>
        <begin position="54"/>
        <end position="74"/>
    </location>
</feature>
<keyword evidence="5" id="KW-1185">Reference proteome</keyword>